<evidence type="ECO:0000313" key="2">
    <source>
        <dbReference type="EMBL" id="STV24670.1"/>
    </source>
</evidence>
<organism evidence="2 3">
    <name type="scientific">Klebsiella pneumoniae</name>
    <dbReference type="NCBI Taxonomy" id="573"/>
    <lineage>
        <taxon>Bacteria</taxon>
        <taxon>Pseudomonadati</taxon>
        <taxon>Pseudomonadota</taxon>
        <taxon>Gammaproteobacteria</taxon>
        <taxon>Enterobacterales</taxon>
        <taxon>Enterobacteriaceae</taxon>
        <taxon>Klebsiella/Raoultella group</taxon>
        <taxon>Klebsiella</taxon>
        <taxon>Klebsiella pneumoniae complex</taxon>
    </lineage>
</organism>
<evidence type="ECO:0000259" key="1">
    <source>
        <dbReference type="Pfam" id="PF01476"/>
    </source>
</evidence>
<dbReference type="Gene3D" id="3.10.350.10">
    <property type="entry name" value="LysM domain"/>
    <property type="match status" value="1"/>
</dbReference>
<feature type="domain" description="LysM" evidence="1">
    <location>
        <begin position="4"/>
        <end position="18"/>
    </location>
</feature>
<gene>
    <name evidence="2" type="ORF">NCTC204_04828</name>
</gene>
<dbReference type="InterPro" id="IPR036779">
    <property type="entry name" value="LysM_dom_sf"/>
</dbReference>
<dbReference type="Proteomes" id="UP000255192">
    <property type="component" value="Unassembled WGS sequence"/>
</dbReference>
<evidence type="ECO:0000313" key="3">
    <source>
        <dbReference type="Proteomes" id="UP000255192"/>
    </source>
</evidence>
<proteinExistence type="predicted"/>
<dbReference type="AlphaFoldDB" id="A0A378AXW6"/>
<name>A0A378AXW6_KLEPN</name>
<dbReference type="Pfam" id="PF01476">
    <property type="entry name" value="LysM"/>
    <property type="match status" value="1"/>
</dbReference>
<reference evidence="2 3" key="1">
    <citation type="submission" date="2018-06" db="EMBL/GenBank/DDBJ databases">
        <authorList>
            <consortium name="Pathogen Informatics"/>
            <person name="Doyle S."/>
        </authorList>
    </citation>
    <scope>NUCLEOTIDE SEQUENCE [LARGE SCALE GENOMIC DNA]</scope>
    <source>
        <strain evidence="2 3">NCTC204</strain>
    </source>
</reference>
<dbReference type="InterPro" id="IPR018392">
    <property type="entry name" value="LysM"/>
</dbReference>
<dbReference type="CDD" id="cd00118">
    <property type="entry name" value="LysM"/>
    <property type="match status" value="1"/>
</dbReference>
<protein>
    <submittedName>
        <fullName evidence="2">LysM domain-containing protein</fullName>
    </submittedName>
</protein>
<accession>A0A378AXW6</accession>
<dbReference type="EMBL" id="UGMD01000002">
    <property type="protein sequence ID" value="STV24670.1"/>
    <property type="molecule type" value="Genomic_DNA"/>
</dbReference>
<sequence length="46" mass="5420">MEQYTVQKGDSLWKISRKSELMLMNWPILTVFSLKQSSILSSPVRY</sequence>